<dbReference type="Pfam" id="PF03401">
    <property type="entry name" value="TctC"/>
    <property type="match status" value="1"/>
</dbReference>
<organism evidence="3 4">
    <name type="scientific">Belnapia mucosa</name>
    <dbReference type="NCBI Taxonomy" id="2804532"/>
    <lineage>
        <taxon>Bacteria</taxon>
        <taxon>Pseudomonadati</taxon>
        <taxon>Pseudomonadota</taxon>
        <taxon>Alphaproteobacteria</taxon>
        <taxon>Acetobacterales</taxon>
        <taxon>Roseomonadaceae</taxon>
        <taxon>Belnapia</taxon>
    </lineage>
</organism>
<dbReference type="PIRSF" id="PIRSF017082">
    <property type="entry name" value="YflP"/>
    <property type="match status" value="1"/>
</dbReference>
<dbReference type="SUPFAM" id="SSF53850">
    <property type="entry name" value="Periplasmic binding protein-like II"/>
    <property type="match status" value="1"/>
</dbReference>
<accession>A0ABS1V7Z1</accession>
<dbReference type="EMBL" id="JAEUXJ010000010">
    <property type="protein sequence ID" value="MBL6457786.1"/>
    <property type="molecule type" value="Genomic_DNA"/>
</dbReference>
<feature type="chain" id="PRO_5045087589" evidence="2">
    <location>
        <begin position="27"/>
        <end position="325"/>
    </location>
</feature>
<dbReference type="InterPro" id="IPR042100">
    <property type="entry name" value="Bug_dom1"/>
</dbReference>
<name>A0ABS1V7Z1_9PROT</name>
<keyword evidence="4" id="KW-1185">Reference proteome</keyword>
<evidence type="ECO:0000313" key="3">
    <source>
        <dbReference type="EMBL" id="MBL6457786.1"/>
    </source>
</evidence>
<feature type="signal peptide" evidence="2">
    <location>
        <begin position="1"/>
        <end position="26"/>
    </location>
</feature>
<dbReference type="PANTHER" id="PTHR42928:SF5">
    <property type="entry name" value="BLR1237 PROTEIN"/>
    <property type="match status" value="1"/>
</dbReference>
<evidence type="ECO:0000256" key="2">
    <source>
        <dbReference type="SAM" id="SignalP"/>
    </source>
</evidence>
<dbReference type="Gene3D" id="3.40.190.150">
    <property type="entry name" value="Bordetella uptake gene, domain 1"/>
    <property type="match status" value="1"/>
</dbReference>
<gene>
    <name evidence="3" type="ORF">JMJ55_20825</name>
</gene>
<evidence type="ECO:0000256" key="1">
    <source>
        <dbReference type="ARBA" id="ARBA00006987"/>
    </source>
</evidence>
<sequence>MKRRTLLATALLPGLATALLPGLARAQAPAWPDRPVRIIIPFPAGGPTDVAVRLLAEALGRQLPQRVLVENRPGAGSLLGTEVVAKGPRDGSVFLTATVAHAVNPALYARLPYDPERDFRGVGLIGTVPLLVVVPQSSPVKDLPDLLVMLRERPGGHDYGSAGNGSAQHIGAELLKSMAGVQANHIPYRGNPTALTDLAAGRLAFVIESMATTLPQVRGGTLRALAVTAPARVKLAPEVPAVAETLPGYSAWTWNAILAPSGVPEEAVTGMSAAMNAVLPGLVPRLEGLGLDPKPGLSPAEVDGFIAAESAKWQGLMRAAGIRAD</sequence>
<dbReference type="PANTHER" id="PTHR42928">
    <property type="entry name" value="TRICARBOXYLATE-BINDING PROTEIN"/>
    <property type="match status" value="1"/>
</dbReference>
<proteinExistence type="inferred from homology"/>
<comment type="similarity">
    <text evidence="1">Belongs to the UPF0065 (bug) family.</text>
</comment>
<comment type="caution">
    <text evidence="3">The sequence shown here is derived from an EMBL/GenBank/DDBJ whole genome shotgun (WGS) entry which is preliminary data.</text>
</comment>
<reference evidence="3 4" key="1">
    <citation type="submission" date="2021-01" db="EMBL/GenBank/DDBJ databases">
        <title>Belnapia mucosa sp. nov. and Belnapia arida sp. nov., isolated from the Tabernas Desert (Almeria, Spain).</title>
        <authorList>
            <person name="Molina-Menor E."/>
            <person name="Vidal-Verdu A."/>
            <person name="Calonge A."/>
            <person name="Satari L."/>
            <person name="Pereto Magraner J."/>
            <person name="Porcar Miralles M."/>
        </authorList>
    </citation>
    <scope>NUCLEOTIDE SEQUENCE [LARGE SCALE GENOMIC DNA]</scope>
    <source>
        <strain evidence="3 4">T6</strain>
    </source>
</reference>
<evidence type="ECO:0000313" key="4">
    <source>
        <dbReference type="Proteomes" id="UP000606490"/>
    </source>
</evidence>
<keyword evidence="2" id="KW-0732">Signal</keyword>
<protein>
    <submittedName>
        <fullName evidence="3">Tripartite tricarboxylate transporter substrate binding protein</fullName>
    </submittedName>
</protein>
<dbReference type="InterPro" id="IPR005064">
    <property type="entry name" value="BUG"/>
</dbReference>
<dbReference type="RefSeq" id="WP_202827532.1">
    <property type="nucleotide sequence ID" value="NZ_JAEUXJ010000010.1"/>
</dbReference>
<dbReference type="Proteomes" id="UP000606490">
    <property type="component" value="Unassembled WGS sequence"/>
</dbReference>
<dbReference type="Gene3D" id="3.40.190.10">
    <property type="entry name" value="Periplasmic binding protein-like II"/>
    <property type="match status" value="1"/>
</dbReference>